<name>A0A941E7M5_9BURK</name>
<feature type="signal peptide" evidence="1">
    <location>
        <begin position="1"/>
        <end position="27"/>
    </location>
</feature>
<keyword evidence="3" id="KW-1185">Reference proteome</keyword>
<protein>
    <submittedName>
        <fullName evidence="2">Uncharacterized protein</fullName>
    </submittedName>
</protein>
<comment type="caution">
    <text evidence="2">The sequence shown here is derived from an EMBL/GenBank/DDBJ whole genome shotgun (WGS) entry which is preliminary data.</text>
</comment>
<dbReference type="RefSeq" id="WP_212675311.1">
    <property type="nucleotide sequence ID" value="NZ_JAGSPJ010000003.1"/>
</dbReference>
<dbReference type="AlphaFoldDB" id="A0A941E7M5"/>
<feature type="chain" id="PRO_5036860667" evidence="1">
    <location>
        <begin position="28"/>
        <end position="75"/>
    </location>
</feature>
<reference evidence="2" key="1">
    <citation type="submission" date="2021-04" db="EMBL/GenBank/DDBJ databases">
        <title>novel species isolated from subtropical streams in China.</title>
        <authorList>
            <person name="Lu H."/>
        </authorList>
    </citation>
    <scope>NUCLEOTIDE SEQUENCE</scope>
    <source>
        <strain evidence="2">FT137W</strain>
    </source>
</reference>
<gene>
    <name evidence="2" type="ORF">KDM90_09250</name>
</gene>
<organism evidence="2 3">
    <name type="scientific">Undibacterium fentianense</name>
    <dbReference type="NCBI Taxonomy" id="2828728"/>
    <lineage>
        <taxon>Bacteria</taxon>
        <taxon>Pseudomonadati</taxon>
        <taxon>Pseudomonadota</taxon>
        <taxon>Betaproteobacteria</taxon>
        <taxon>Burkholderiales</taxon>
        <taxon>Oxalobacteraceae</taxon>
        <taxon>Undibacterium</taxon>
    </lineage>
</organism>
<accession>A0A941E7M5</accession>
<evidence type="ECO:0000313" key="3">
    <source>
        <dbReference type="Proteomes" id="UP000678545"/>
    </source>
</evidence>
<evidence type="ECO:0000256" key="1">
    <source>
        <dbReference type="SAM" id="SignalP"/>
    </source>
</evidence>
<keyword evidence="1" id="KW-0732">Signal</keyword>
<dbReference type="EMBL" id="JAGSPJ010000003">
    <property type="protein sequence ID" value="MBR7800183.1"/>
    <property type="molecule type" value="Genomic_DNA"/>
</dbReference>
<sequence>MKALKKALLSLGLGVTVLMATIGSAFAYPPYGTVYEWLLECRAGSEASCVKVDRYGGYYGINRHTDPSNLPDPWN</sequence>
<proteinExistence type="predicted"/>
<dbReference type="Proteomes" id="UP000678545">
    <property type="component" value="Unassembled WGS sequence"/>
</dbReference>
<evidence type="ECO:0000313" key="2">
    <source>
        <dbReference type="EMBL" id="MBR7800183.1"/>
    </source>
</evidence>